<keyword evidence="2" id="KW-0645">Protease</keyword>
<dbReference type="Proteomes" id="UP001381693">
    <property type="component" value="Unassembled WGS sequence"/>
</dbReference>
<protein>
    <submittedName>
        <fullName evidence="2">Glutamate carboxypeptidase 2</fullName>
        <ecNumber evidence="2">3.4.17.21</ecNumber>
    </submittedName>
</protein>
<dbReference type="SUPFAM" id="SSF47672">
    <property type="entry name" value="Transferrin receptor-like dimerisation domain"/>
    <property type="match status" value="1"/>
</dbReference>
<feature type="domain" description="Transferrin receptor-like dimerisation" evidence="1">
    <location>
        <begin position="143"/>
        <end position="264"/>
    </location>
</feature>
<dbReference type="PANTHER" id="PTHR10404">
    <property type="entry name" value="N-ACETYLATED-ALPHA-LINKED ACIDIC DIPEPTIDASE"/>
    <property type="match status" value="1"/>
</dbReference>
<proteinExistence type="predicted"/>
<dbReference type="InterPro" id="IPR007365">
    <property type="entry name" value="TFR-like_dimer_dom"/>
</dbReference>
<evidence type="ECO:0000313" key="3">
    <source>
        <dbReference type="Proteomes" id="UP001381693"/>
    </source>
</evidence>
<evidence type="ECO:0000313" key="2">
    <source>
        <dbReference type="EMBL" id="KAK7083133.1"/>
    </source>
</evidence>
<dbReference type="InterPro" id="IPR036757">
    <property type="entry name" value="TFR-like_dimer_dom_sf"/>
</dbReference>
<dbReference type="PANTHER" id="PTHR10404:SF77">
    <property type="entry name" value="GLUTAMATE CARBOXYPEPTIDASE 2 HOMOLOG"/>
    <property type="match status" value="1"/>
</dbReference>
<dbReference type="SUPFAM" id="SSF53187">
    <property type="entry name" value="Zn-dependent exopeptidases"/>
    <property type="match status" value="1"/>
</dbReference>
<sequence length="269" mass="30591">VPGVRNGATVYDEWAAYHAERNKTSPEMKTLGGGSDYVPFSFYCGIPSIDVWFRTDKNKYDITIYPSYHTGYETFYMVDTKVDPGFRIHQGCSRIALLTLKYFADAVIIPYSIARFPEEIKNALVSIKENGNGDKLLEIYDKFPLLEESIDNFTDVSTMFVQQLDGMKKDLDPVMIRAVNDLLMKVEQAFILPAGLPGRPDTRHAIFSPSQFDSYAASGFPGISDLLYKIDDLDYEENAQREKDIKRHISDLTILIQRATSLLKDFHLI</sequence>
<dbReference type="Gene3D" id="3.40.630.10">
    <property type="entry name" value="Zn peptidases"/>
    <property type="match status" value="1"/>
</dbReference>
<feature type="non-terminal residue" evidence="2">
    <location>
        <position position="1"/>
    </location>
</feature>
<gene>
    <name evidence="2" type="primary">FOLH1_1</name>
    <name evidence="2" type="ORF">SK128_002020</name>
</gene>
<dbReference type="AlphaFoldDB" id="A0AAN8XK22"/>
<keyword evidence="2" id="KW-0121">Carboxypeptidase</keyword>
<comment type="caution">
    <text evidence="2">The sequence shown here is derived from an EMBL/GenBank/DDBJ whole genome shotgun (WGS) entry which is preliminary data.</text>
</comment>
<dbReference type="EMBL" id="JAXCGZ010003801">
    <property type="protein sequence ID" value="KAK7083133.1"/>
    <property type="molecule type" value="Genomic_DNA"/>
</dbReference>
<keyword evidence="2" id="KW-0378">Hydrolase</keyword>
<dbReference type="InterPro" id="IPR039373">
    <property type="entry name" value="Peptidase_M28B"/>
</dbReference>
<name>A0AAN8XK22_HALRR</name>
<accession>A0AAN8XK22</accession>
<organism evidence="2 3">
    <name type="scientific">Halocaridina rubra</name>
    <name type="common">Hawaiian red shrimp</name>
    <dbReference type="NCBI Taxonomy" id="373956"/>
    <lineage>
        <taxon>Eukaryota</taxon>
        <taxon>Metazoa</taxon>
        <taxon>Ecdysozoa</taxon>
        <taxon>Arthropoda</taxon>
        <taxon>Crustacea</taxon>
        <taxon>Multicrustacea</taxon>
        <taxon>Malacostraca</taxon>
        <taxon>Eumalacostraca</taxon>
        <taxon>Eucarida</taxon>
        <taxon>Decapoda</taxon>
        <taxon>Pleocyemata</taxon>
        <taxon>Caridea</taxon>
        <taxon>Atyoidea</taxon>
        <taxon>Atyidae</taxon>
        <taxon>Halocaridina</taxon>
    </lineage>
</organism>
<keyword evidence="3" id="KW-1185">Reference proteome</keyword>
<dbReference type="Gene3D" id="1.20.930.40">
    <property type="entry name" value="Transferrin receptor-like, dimerisation domain"/>
    <property type="match status" value="1"/>
</dbReference>
<dbReference type="Pfam" id="PF04253">
    <property type="entry name" value="TFR_dimer"/>
    <property type="match status" value="1"/>
</dbReference>
<dbReference type="EC" id="3.4.17.21" evidence="2"/>
<evidence type="ECO:0000259" key="1">
    <source>
        <dbReference type="Pfam" id="PF04253"/>
    </source>
</evidence>
<dbReference type="GO" id="GO:0004181">
    <property type="term" value="F:metallocarboxypeptidase activity"/>
    <property type="evidence" value="ECO:0007669"/>
    <property type="project" value="UniProtKB-EC"/>
</dbReference>
<reference evidence="2 3" key="1">
    <citation type="submission" date="2023-11" db="EMBL/GenBank/DDBJ databases">
        <title>Halocaridina rubra genome assembly.</title>
        <authorList>
            <person name="Smith C."/>
        </authorList>
    </citation>
    <scope>NUCLEOTIDE SEQUENCE [LARGE SCALE GENOMIC DNA]</scope>
    <source>
        <strain evidence="2">EP-1</strain>
        <tissue evidence="2">Whole</tissue>
    </source>
</reference>